<evidence type="ECO:0000259" key="4">
    <source>
        <dbReference type="Pfam" id="PF13717"/>
    </source>
</evidence>
<accession>A0ABZ2KNW8</accession>
<keyword evidence="1" id="KW-0802">TPR repeat</keyword>
<protein>
    <submittedName>
        <fullName evidence="5">Zinc-ribbon domain-containing protein</fullName>
    </submittedName>
</protein>
<dbReference type="InterPro" id="IPR011990">
    <property type="entry name" value="TPR-like_helical_dom_sf"/>
</dbReference>
<feature type="domain" description="Zinc finger/thioredoxin putative" evidence="4">
    <location>
        <begin position="1"/>
        <end position="36"/>
    </location>
</feature>
<feature type="compositionally biased region" description="Pro residues" evidence="2">
    <location>
        <begin position="155"/>
        <end position="169"/>
    </location>
</feature>
<dbReference type="Gene3D" id="1.25.40.10">
    <property type="entry name" value="Tetratricopeptide repeat domain"/>
    <property type="match status" value="2"/>
</dbReference>
<dbReference type="EMBL" id="CP089982">
    <property type="protein sequence ID" value="WXA99754.1"/>
    <property type="molecule type" value="Genomic_DNA"/>
</dbReference>
<dbReference type="Pfam" id="PF13174">
    <property type="entry name" value="TPR_6"/>
    <property type="match status" value="1"/>
</dbReference>
<evidence type="ECO:0000313" key="6">
    <source>
        <dbReference type="Proteomes" id="UP001379533"/>
    </source>
</evidence>
<dbReference type="PROSITE" id="PS50005">
    <property type="entry name" value="TPR"/>
    <property type="match status" value="1"/>
</dbReference>
<sequence length="772" mass="82232">MYVQCERCQTEYDFDDALVSERGTTVKCTSCGHQFRVRRSMGAQEEDRWVITTAQGNTLVFTSLRELQRAISGNSVARDDVLARGSAPPRQLGAIAELEPFFHAKAAERRITAPIENLDKGSLAAADEAHLPVVSGIPRGTLAGTGRGEDHFDPPTLPPTEAPNPPLPPEVGQRVSASVDPASPARAVWKSTRIGVGAAGPGEHHRSTTQVGIGQIGTALHEAGQVDNAAQLPRPGAVTTQGVGPEASLAPTVRVPVVTDDLAPPPPPAQPTYGTYDSRPHERPIDPAQKLPERRFPTPTPSNDMSLPPPTAPVRRAESLDEEDFSDGRRRRSRTPLSAMVEPLPRRNRAARWFVTIIMLFGIGAVAAVFGRPYLDRISKSIALPTTEPAPDPRLGTYLKQGEAALDQGNLDQAKENFDKASALADKDPRVLIDLARLAVMRADVPWLRQRLLPDDPRAENETRANKTELDGLVNEALKSADAAMAAAPNEMAAKKVKVDALRLAGEKESARALLGSVGTASLNASQPDAAYTLAALDLSEQDPPFAIVIERLRTAAGGEGSSGRARAALVYALARSGDAALAKQELDRLAALPRPHPLLAALRAYVERAPGAAVDAGAPAAQDAGVVPNAPKGKAAAAHAAAPPPAPNELQQADIAKNHNDLPRAKSLYQGVLAKNPHNVEALTGMGDVLRGQRDLQGAQSYYRRAIADNSAYMPALVGLGDVQWELGDRASAIRTYKDIVERMPEGTYPHRVKQRVESTSGPSPASPSEQ</sequence>
<dbReference type="SMART" id="SM00028">
    <property type="entry name" value="TPR"/>
    <property type="match status" value="3"/>
</dbReference>
<keyword evidence="3" id="KW-0812">Transmembrane</keyword>
<evidence type="ECO:0000256" key="2">
    <source>
        <dbReference type="SAM" id="MobiDB-lite"/>
    </source>
</evidence>
<keyword evidence="6" id="KW-1185">Reference proteome</keyword>
<keyword evidence="3" id="KW-0472">Membrane</keyword>
<dbReference type="Pfam" id="PF13181">
    <property type="entry name" value="TPR_8"/>
    <property type="match status" value="1"/>
</dbReference>
<feature type="repeat" description="TPR" evidence="1">
    <location>
        <begin position="395"/>
        <end position="428"/>
    </location>
</feature>
<feature type="region of interest" description="Disordered" evidence="2">
    <location>
        <begin position="136"/>
        <end position="177"/>
    </location>
</feature>
<dbReference type="RefSeq" id="WP_394850396.1">
    <property type="nucleotide sequence ID" value="NZ_CP089982.1"/>
</dbReference>
<reference evidence="5 6" key="1">
    <citation type="submission" date="2021-12" db="EMBL/GenBank/DDBJ databases">
        <title>Discovery of the Pendulisporaceae a myxobacterial family with distinct sporulation behavior and unique specialized metabolism.</title>
        <authorList>
            <person name="Garcia R."/>
            <person name="Popoff A."/>
            <person name="Bader C.D."/>
            <person name="Loehr J."/>
            <person name="Walesch S."/>
            <person name="Walt C."/>
            <person name="Boldt J."/>
            <person name="Bunk B."/>
            <person name="Haeckl F.J.F.P.J."/>
            <person name="Gunesch A.P."/>
            <person name="Birkelbach J."/>
            <person name="Nuebel U."/>
            <person name="Pietschmann T."/>
            <person name="Bach T."/>
            <person name="Mueller R."/>
        </authorList>
    </citation>
    <scope>NUCLEOTIDE SEQUENCE [LARGE SCALE GENOMIC DNA]</scope>
    <source>
        <strain evidence="5 6">MSr12523</strain>
    </source>
</reference>
<evidence type="ECO:0000256" key="1">
    <source>
        <dbReference type="PROSITE-ProRule" id="PRU00339"/>
    </source>
</evidence>
<evidence type="ECO:0000313" key="5">
    <source>
        <dbReference type="EMBL" id="WXA99754.1"/>
    </source>
</evidence>
<keyword evidence="3" id="KW-1133">Transmembrane helix</keyword>
<feature type="transmembrane region" description="Helical" evidence="3">
    <location>
        <begin position="350"/>
        <end position="370"/>
    </location>
</feature>
<feature type="region of interest" description="Disordered" evidence="2">
    <location>
        <begin position="258"/>
        <end position="334"/>
    </location>
</feature>
<dbReference type="NCBIfam" id="TIGR02098">
    <property type="entry name" value="MJ0042_CXXC"/>
    <property type="match status" value="1"/>
</dbReference>
<organism evidence="5 6">
    <name type="scientific">Pendulispora brunnea</name>
    <dbReference type="NCBI Taxonomy" id="2905690"/>
    <lineage>
        <taxon>Bacteria</taxon>
        <taxon>Pseudomonadati</taxon>
        <taxon>Myxococcota</taxon>
        <taxon>Myxococcia</taxon>
        <taxon>Myxococcales</taxon>
        <taxon>Sorangiineae</taxon>
        <taxon>Pendulisporaceae</taxon>
        <taxon>Pendulispora</taxon>
    </lineage>
</organism>
<feature type="compositionally biased region" description="Low complexity" evidence="2">
    <location>
        <begin position="626"/>
        <end position="642"/>
    </location>
</feature>
<dbReference type="InterPro" id="IPR019734">
    <property type="entry name" value="TPR_rpt"/>
</dbReference>
<dbReference type="Proteomes" id="UP001379533">
    <property type="component" value="Chromosome"/>
</dbReference>
<evidence type="ECO:0000256" key="3">
    <source>
        <dbReference type="SAM" id="Phobius"/>
    </source>
</evidence>
<dbReference type="Pfam" id="PF13717">
    <property type="entry name" value="Zn_ribbon_4"/>
    <property type="match status" value="1"/>
</dbReference>
<feature type="compositionally biased region" description="Basic and acidic residues" evidence="2">
    <location>
        <begin position="278"/>
        <end position="296"/>
    </location>
</feature>
<gene>
    <name evidence="5" type="ORF">LZC95_23425</name>
</gene>
<proteinExistence type="predicted"/>
<name>A0ABZ2KNW8_9BACT</name>
<dbReference type="SUPFAM" id="SSF48452">
    <property type="entry name" value="TPR-like"/>
    <property type="match status" value="2"/>
</dbReference>
<feature type="compositionally biased region" description="Polar residues" evidence="2">
    <location>
        <begin position="759"/>
        <end position="772"/>
    </location>
</feature>
<feature type="region of interest" description="Disordered" evidence="2">
    <location>
        <begin position="747"/>
        <end position="772"/>
    </location>
</feature>
<dbReference type="Pfam" id="PF13432">
    <property type="entry name" value="TPR_16"/>
    <property type="match status" value="1"/>
</dbReference>
<dbReference type="InterPro" id="IPR011723">
    <property type="entry name" value="Znf/thioredoxin_put"/>
</dbReference>
<feature type="region of interest" description="Disordered" evidence="2">
    <location>
        <begin position="626"/>
        <end position="650"/>
    </location>
</feature>